<comment type="caution">
    <text evidence="5">The sequence shown here is derived from an EMBL/GenBank/DDBJ whole genome shotgun (WGS) entry which is preliminary data.</text>
</comment>
<keyword evidence="1" id="KW-0489">Methyltransferase</keyword>
<evidence type="ECO:0008006" key="7">
    <source>
        <dbReference type="Google" id="ProtNLM"/>
    </source>
</evidence>
<dbReference type="PANTHER" id="PTHR43861:SF1">
    <property type="entry name" value="TRANS-ACONITATE 2-METHYLTRANSFERASE"/>
    <property type="match status" value="1"/>
</dbReference>
<dbReference type="InterPro" id="IPR029063">
    <property type="entry name" value="SAM-dependent_MTases_sf"/>
</dbReference>
<proteinExistence type="predicted"/>
<dbReference type="SUPFAM" id="SSF53335">
    <property type="entry name" value="S-adenosyl-L-methionine-dependent methyltransferases"/>
    <property type="match status" value="2"/>
</dbReference>
<reference evidence="5" key="1">
    <citation type="submission" date="2022-05" db="EMBL/GenBank/DDBJ databases">
        <authorList>
            <person name="Okamura Y."/>
        </authorList>
    </citation>
    <scope>NUCLEOTIDE SEQUENCE</scope>
</reference>
<keyword evidence="6" id="KW-1185">Reference proteome</keyword>
<dbReference type="Proteomes" id="UP001152562">
    <property type="component" value="Unassembled WGS sequence"/>
</dbReference>
<dbReference type="InterPro" id="IPR041698">
    <property type="entry name" value="Methyltransf_25"/>
</dbReference>
<dbReference type="Pfam" id="PF13649">
    <property type="entry name" value="Methyltransf_25"/>
    <property type="match status" value="1"/>
</dbReference>
<dbReference type="GO" id="GO:0032259">
    <property type="term" value="P:methylation"/>
    <property type="evidence" value="ECO:0007669"/>
    <property type="project" value="UniProtKB-KW"/>
</dbReference>
<feature type="domain" description="Methyltransferase" evidence="4">
    <location>
        <begin position="5"/>
        <end position="101"/>
    </location>
</feature>
<evidence type="ECO:0000313" key="5">
    <source>
        <dbReference type="EMBL" id="CAH4029308.1"/>
    </source>
</evidence>
<sequence>MDSTILDIGCGDGSLTSKLFKELIPNCKTMTGCDINEDMIRFANEHYASERVNFTTLNIEGELPDQLRERFHHAISVFALNWCLRQETAFQNIYDILTDQGSCFAIIAERVSLFDAYRNLAKTEKWKPWVIDVEKYISPYHDSQDSLKEMQQLLGKIRFTTTKLEHKKIFHEYENLEKLKGGIMSVVPFKIPDELHEDFFKDLSQEMQMFDTKKYNYKKSTDDFVFNGAYDIRWTRYNICPGSKSKNSTNITFALVKETADYLAKLIIIDVFCKNSVDEKTSAMMYLEEYVNILNWKMDSMILDIGCGDGSLTSKIFKEIIPNCKTMIGCDISEDMIRFANEHYASERVNFTTLNIEGDLPDQLRERFHHVISFFALHWCLRQETAFQNIYDILRDDGSCFGIVVGKTSLYDAYRTLAKTEKWKPWVTDVESYISPYHDSQDSLKDMQQLLGKVGFTITKLEQKLIFHEYENLENLKGGIMAVVPFKIPDELYDDFFVDLSQEMQMADTKKYNFKKSTNDFIFIVQILVLYVEKK</sequence>
<dbReference type="PANTHER" id="PTHR43861">
    <property type="entry name" value="TRANS-ACONITATE 2-METHYLTRANSFERASE-RELATED"/>
    <property type="match status" value="1"/>
</dbReference>
<dbReference type="InterPro" id="IPR013217">
    <property type="entry name" value="Methyltransf_12"/>
</dbReference>
<dbReference type="Pfam" id="PF08242">
    <property type="entry name" value="Methyltransf_12"/>
    <property type="match status" value="1"/>
</dbReference>
<evidence type="ECO:0000256" key="1">
    <source>
        <dbReference type="ARBA" id="ARBA00022603"/>
    </source>
</evidence>
<dbReference type="AlphaFoldDB" id="A0A9P0XBU8"/>
<feature type="domain" description="Methyltransferase type 12" evidence="3">
    <location>
        <begin position="303"/>
        <end position="399"/>
    </location>
</feature>
<evidence type="ECO:0000259" key="4">
    <source>
        <dbReference type="Pfam" id="PF13649"/>
    </source>
</evidence>
<dbReference type="EMBL" id="CALOZG010000008">
    <property type="protein sequence ID" value="CAH4029308.1"/>
    <property type="molecule type" value="Genomic_DNA"/>
</dbReference>
<keyword evidence="2" id="KW-0808">Transferase</keyword>
<dbReference type="CDD" id="cd02440">
    <property type="entry name" value="AdoMet_MTases"/>
    <property type="match status" value="2"/>
</dbReference>
<accession>A0A9P0XBU8</accession>
<organism evidence="5 6">
    <name type="scientific">Pieris brassicae</name>
    <name type="common">White butterfly</name>
    <name type="synonym">Large white butterfly</name>
    <dbReference type="NCBI Taxonomy" id="7116"/>
    <lineage>
        <taxon>Eukaryota</taxon>
        <taxon>Metazoa</taxon>
        <taxon>Ecdysozoa</taxon>
        <taxon>Arthropoda</taxon>
        <taxon>Hexapoda</taxon>
        <taxon>Insecta</taxon>
        <taxon>Pterygota</taxon>
        <taxon>Neoptera</taxon>
        <taxon>Endopterygota</taxon>
        <taxon>Lepidoptera</taxon>
        <taxon>Glossata</taxon>
        <taxon>Ditrysia</taxon>
        <taxon>Papilionoidea</taxon>
        <taxon>Pieridae</taxon>
        <taxon>Pierinae</taxon>
        <taxon>Pieris</taxon>
    </lineage>
</organism>
<evidence type="ECO:0000313" key="6">
    <source>
        <dbReference type="Proteomes" id="UP001152562"/>
    </source>
</evidence>
<evidence type="ECO:0000256" key="2">
    <source>
        <dbReference type="ARBA" id="ARBA00022679"/>
    </source>
</evidence>
<gene>
    <name evidence="5" type="ORF">PIBRA_LOCUS6069</name>
</gene>
<name>A0A9P0XBU8_PIEBR</name>
<dbReference type="Gene3D" id="3.40.50.150">
    <property type="entry name" value="Vaccinia Virus protein VP39"/>
    <property type="match status" value="2"/>
</dbReference>
<dbReference type="GO" id="GO:0008168">
    <property type="term" value="F:methyltransferase activity"/>
    <property type="evidence" value="ECO:0007669"/>
    <property type="project" value="UniProtKB-KW"/>
</dbReference>
<evidence type="ECO:0000259" key="3">
    <source>
        <dbReference type="Pfam" id="PF08242"/>
    </source>
</evidence>
<protein>
    <recommendedName>
        <fullName evidence="7">Methyltransferase domain-containing protein</fullName>
    </recommendedName>
</protein>